<keyword evidence="1" id="KW-0472">Membrane</keyword>
<dbReference type="Proteomes" id="UP001287356">
    <property type="component" value="Unassembled WGS sequence"/>
</dbReference>
<keyword evidence="3" id="KW-1185">Reference proteome</keyword>
<evidence type="ECO:0000256" key="1">
    <source>
        <dbReference type="SAM" id="Phobius"/>
    </source>
</evidence>
<name>A0AAE0JYC8_9PEZI</name>
<evidence type="ECO:0000313" key="2">
    <source>
        <dbReference type="EMBL" id="KAK3366272.1"/>
    </source>
</evidence>
<evidence type="ECO:0000313" key="3">
    <source>
        <dbReference type="Proteomes" id="UP001287356"/>
    </source>
</evidence>
<keyword evidence="1" id="KW-0812">Transmembrane</keyword>
<protein>
    <submittedName>
        <fullName evidence="2">Uncharacterized protein</fullName>
    </submittedName>
</protein>
<gene>
    <name evidence="2" type="ORF">B0T24DRAFT_416595</name>
</gene>
<keyword evidence="1" id="KW-1133">Transmembrane helix</keyword>
<proteinExistence type="predicted"/>
<organism evidence="2 3">
    <name type="scientific">Lasiosphaeria ovina</name>
    <dbReference type="NCBI Taxonomy" id="92902"/>
    <lineage>
        <taxon>Eukaryota</taxon>
        <taxon>Fungi</taxon>
        <taxon>Dikarya</taxon>
        <taxon>Ascomycota</taxon>
        <taxon>Pezizomycotina</taxon>
        <taxon>Sordariomycetes</taxon>
        <taxon>Sordariomycetidae</taxon>
        <taxon>Sordariales</taxon>
        <taxon>Lasiosphaeriaceae</taxon>
        <taxon>Lasiosphaeria</taxon>
    </lineage>
</organism>
<comment type="caution">
    <text evidence="2">The sequence shown here is derived from an EMBL/GenBank/DDBJ whole genome shotgun (WGS) entry which is preliminary data.</text>
</comment>
<reference evidence="2" key="1">
    <citation type="journal article" date="2023" name="Mol. Phylogenet. Evol.">
        <title>Genome-scale phylogeny and comparative genomics of the fungal order Sordariales.</title>
        <authorList>
            <person name="Hensen N."/>
            <person name="Bonometti L."/>
            <person name="Westerberg I."/>
            <person name="Brannstrom I.O."/>
            <person name="Guillou S."/>
            <person name="Cros-Aarteil S."/>
            <person name="Calhoun S."/>
            <person name="Haridas S."/>
            <person name="Kuo A."/>
            <person name="Mondo S."/>
            <person name="Pangilinan J."/>
            <person name="Riley R."/>
            <person name="LaButti K."/>
            <person name="Andreopoulos B."/>
            <person name="Lipzen A."/>
            <person name="Chen C."/>
            <person name="Yan M."/>
            <person name="Daum C."/>
            <person name="Ng V."/>
            <person name="Clum A."/>
            <person name="Steindorff A."/>
            <person name="Ohm R.A."/>
            <person name="Martin F."/>
            <person name="Silar P."/>
            <person name="Natvig D.O."/>
            <person name="Lalanne C."/>
            <person name="Gautier V."/>
            <person name="Ament-Velasquez S.L."/>
            <person name="Kruys A."/>
            <person name="Hutchinson M.I."/>
            <person name="Powell A.J."/>
            <person name="Barry K."/>
            <person name="Miller A.N."/>
            <person name="Grigoriev I.V."/>
            <person name="Debuchy R."/>
            <person name="Gladieux P."/>
            <person name="Hiltunen Thoren M."/>
            <person name="Johannesson H."/>
        </authorList>
    </citation>
    <scope>NUCLEOTIDE SEQUENCE</scope>
    <source>
        <strain evidence="2">CBS 958.72</strain>
    </source>
</reference>
<dbReference type="PANTHER" id="PTHR44592:SF3">
    <property type="entry name" value="SECRETED PROTEIN"/>
    <property type="match status" value="1"/>
</dbReference>
<dbReference type="EMBL" id="JAULSN010000008">
    <property type="protein sequence ID" value="KAK3366272.1"/>
    <property type="molecule type" value="Genomic_DNA"/>
</dbReference>
<dbReference type="PANTHER" id="PTHR44592">
    <property type="entry name" value="NUDIX HYDROLASE DOMAIN-CONTAINING PROTEIN"/>
    <property type="match status" value="1"/>
</dbReference>
<reference evidence="2" key="2">
    <citation type="submission" date="2023-06" db="EMBL/GenBank/DDBJ databases">
        <authorList>
            <consortium name="Lawrence Berkeley National Laboratory"/>
            <person name="Haridas S."/>
            <person name="Hensen N."/>
            <person name="Bonometti L."/>
            <person name="Westerberg I."/>
            <person name="Brannstrom I.O."/>
            <person name="Guillou S."/>
            <person name="Cros-Aarteil S."/>
            <person name="Calhoun S."/>
            <person name="Kuo A."/>
            <person name="Mondo S."/>
            <person name="Pangilinan J."/>
            <person name="Riley R."/>
            <person name="Labutti K."/>
            <person name="Andreopoulos B."/>
            <person name="Lipzen A."/>
            <person name="Chen C."/>
            <person name="Yanf M."/>
            <person name="Daum C."/>
            <person name="Ng V."/>
            <person name="Clum A."/>
            <person name="Steindorff A."/>
            <person name="Ohm R."/>
            <person name="Martin F."/>
            <person name="Silar P."/>
            <person name="Natvig D."/>
            <person name="Lalanne C."/>
            <person name="Gautier V."/>
            <person name="Ament-Velasquez S.L."/>
            <person name="Kruys A."/>
            <person name="Hutchinson M.I."/>
            <person name="Powell A.J."/>
            <person name="Barry K."/>
            <person name="Miller A.N."/>
            <person name="Grigoriev I.V."/>
            <person name="Debuchy R."/>
            <person name="Gladieux P."/>
            <person name="Thoren M.H."/>
            <person name="Johannesson H."/>
        </authorList>
    </citation>
    <scope>NUCLEOTIDE SEQUENCE</scope>
    <source>
        <strain evidence="2">CBS 958.72</strain>
    </source>
</reference>
<dbReference type="AlphaFoldDB" id="A0AAE0JYC8"/>
<feature type="transmembrane region" description="Helical" evidence="1">
    <location>
        <begin position="39"/>
        <end position="61"/>
    </location>
</feature>
<sequence length="168" mass="18230">MVVKANCNVEHPEFECTCTYCTRGVDIQFSLSLFLSLSLSLSLSFSLSLFLSLSLSLSLSFSLSRWPRPGRGCNNSEFHSSAHPGGATSGPSFRGRCQATVGGLGSRGGGVLRNSVVGWFLPPSGNARRPPRCRQQVAGFAPAKIRRAPFHAIFDQDRPRLQKVLTET</sequence>
<accession>A0AAE0JYC8</accession>